<name>A0A5M6IUM9_9PROT</name>
<evidence type="ECO:0008006" key="4">
    <source>
        <dbReference type="Google" id="ProtNLM"/>
    </source>
</evidence>
<feature type="signal peptide" evidence="1">
    <location>
        <begin position="1"/>
        <end position="25"/>
    </location>
</feature>
<dbReference type="PANTHER" id="PTHR47197:SF3">
    <property type="entry name" value="DIHYDRO-HEME D1 DEHYDROGENASE"/>
    <property type="match status" value="1"/>
</dbReference>
<evidence type="ECO:0000313" key="2">
    <source>
        <dbReference type="EMBL" id="KAA5611986.1"/>
    </source>
</evidence>
<organism evidence="2 3">
    <name type="scientific">Rhodovastum atsumiense</name>
    <dbReference type="NCBI Taxonomy" id="504468"/>
    <lineage>
        <taxon>Bacteria</taxon>
        <taxon>Pseudomonadati</taxon>
        <taxon>Pseudomonadota</taxon>
        <taxon>Alphaproteobacteria</taxon>
        <taxon>Acetobacterales</taxon>
        <taxon>Acetobacteraceae</taxon>
        <taxon>Rhodovastum</taxon>
    </lineage>
</organism>
<evidence type="ECO:0000313" key="3">
    <source>
        <dbReference type="Proteomes" id="UP000325255"/>
    </source>
</evidence>
<dbReference type="RefSeq" id="WP_150040996.1">
    <property type="nucleotide sequence ID" value="NZ_OW485601.1"/>
</dbReference>
<dbReference type="AlphaFoldDB" id="A0A5M6IUM9"/>
<dbReference type="Gene3D" id="2.130.10.10">
    <property type="entry name" value="YVTN repeat-like/Quinoprotein amine dehydrogenase"/>
    <property type="match status" value="2"/>
</dbReference>
<dbReference type="InterPro" id="IPR011044">
    <property type="entry name" value="Quino_amine_DH_bsu"/>
</dbReference>
<keyword evidence="3" id="KW-1185">Reference proteome</keyword>
<dbReference type="SUPFAM" id="SSF50969">
    <property type="entry name" value="YVTN repeat-like/Quinoprotein amine dehydrogenase"/>
    <property type="match status" value="1"/>
</dbReference>
<dbReference type="EMBL" id="VWPK01000016">
    <property type="protein sequence ID" value="KAA5611986.1"/>
    <property type="molecule type" value="Genomic_DNA"/>
</dbReference>
<dbReference type="InterPro" id="IPR006311">
    <property type="entry name" value="TAT_signal"/>
</dbReference>
<feature type="chain" id="PRO_5024356281" description="YncE family protein" evidence="1">
    <location>
        <begin position="26"/>
        <end position="380"/>
    </location>
</feature>
<keyword evidence="1" id="KW-0732">Signal</keyword>
<dbReference type="InterPro" id="IPR015943">
    <property type="entry name" value="WD40/YVTN_repeat-like_dom_sf"/>
</dbReference>
<sequence length="380" mass="39754">MTRAFSRRRALAFGAVALAARPAAARLAGTDPALFDIRRYVFVPGVATPTTTIIDADTDRIVDVLTLGVIPRQVLVSRERAKLVATDGQSPRISVVDVFTGESVTIDLPLPARTLSLGVTGRLLAAADPAAGQIALIDLNEDRLLSVVTGLPPLRDVMFAEQDTMIFVAAEGMAGIGVVDVANARLTHEISTQPLHGGITALARTPNGRRLLVQPQDGGQIGVFDLEEGRLAARLASGAGATGIFPSGTGTYLLVPNNTAATLTIFRAERLEESAVLKAAADMNGVYSAWLDSVAFVPSRAARKLLIFDLDTLRPAGAIGLPGTPLRGAVTADSRKLYLPISDPASIVVVDGATRRITAILDLSHAPLTALIAGGWGICH</sequence>
<dbReference type="PROSITE" id="PS51318">
    <property type="entry name" value="TAT"/>
    <property type="match status" value="1"/>
</dbReference>
<protein>
    <recommendedName>
        <fullName evidence="4">YncE family protein</fullName>
    </recommendedName>
</protein>
<dbReference type="Proteomes" id="UP000325255">
    <property type="component" value="Unassembled WGS sequence"/>
</dbReference>
<dbReference type="PANTHER" id="PTHR47197">
    <property type="entry name" value="PROTEIN NIRF"/>
    <property type="match status" value="1"/>
</dbReference>
<accession>A0A5M6IUM9</accession>
<gene>
    <name evidence="2" type="ORF">F1189_12060</name>
</gene>
<comment type="caution">
    <text evidence="2">The sequence shown here is derived from an EMBL/GenBank/DDBJ whole genome shotgun (WGS) entry which is preliminary data.</text>
</comment>
<proteinExistence type="predicted"/>
<dbReference type="InterPro" id="IPR051200">
    <property type="entry name" value="Host-pathogen_enzymatic-act"/>
</dbReference>
<dbReference type="OrthoDB" id="7286766at2"/>
<reference evidence="2 3" key="1">
    <citation type="submission" date="2019-09" db="EMBL/GenBank/DDBJ databases">
        <title>Genome sequence of Rhodovastum atsumiense, a diverse member of the Acetobacteraceae family of non-sulfur purple photosynthetic bacteria.</title>
        <authorList>
            <person name="Meyer T."/>
            <person name="Kyndt J."/>
        </authorList>
    </citation>
    <scope>NUCLEOTIDE SEQUENCE [LARGE SCALE GENOMIC DNA]</scope>
    <source>
        <strain evidence="2 3">DSM 21279</strain>
    </source>
</reference>
<evidence type="ECO:0000256" key="1">
    <source>
        <dbReference type="SAM" id="SignalP"/>
    </source>
</evidence>